<keyword evidence="2" id="KW-1185">Reference proteome</keyword>
<organism evidence="1 2">
    <name type="scientific">Choristoneura fumiferana</name>
    <name type="common">Spruce budworm moth</name>
    <name type="synonym">Archips fumiferana</name>
    <dbReference type="NCBI Taxonomy" id="7141"/>
    <lineage>
        <taxon>Eukaryota</taxon>
        <taxon>Metazoa</taxon>
        <taxon>Ecdysozoa</taxon>
        <taxon>Arthropoda</taxon>
        <taxon>Hexapoda</taxon>
        <taxon>Insecta</taxon>
        <taxon>Pterygota</taxon>
        <taxon>Neoptera</taxon>
        <taxon>Endopterygota</taxon>
        <taxon>Lepidoptera</taxon>
        <taxon>Glossata</taxon>
        <taxon>Ditrysia</taxon>
        <taxon>Tortricoidea</taxon>
        <taxon>Tortricidae</taxon>
        <taxon>Tortricinae</taxon>
        <taxon>Choristoneura</taxon>
    </lineage>
</organism>
<accession>A0ACC0JY37</accession>
<reference evidence="1 2" key="1">
    <citation type="journal article" date="2022" name="Genome Biol. Evol.">
        <title>The Spruce Budworm Genome: Reconstructing the Evolutionary History of Antifreeze Proteins.</title>
        <authorList>
            <person name="Beliveau C."/>
            <person name="Gagne P."/>
            <person name="Picq S."/>
            <person name="Vernygora O."/>
            <person name="Keeling C.I."/>
            <person name="Pinkney K."/>
            <person name="Doucet D."/>
            <person name="Wen F."/>
            <person name="Johnston J.S."/>
            <person name="Maaroufi H."/>
            <person name="Boyle B."/>
            <person name="Laroche J."/>
            <person name="Dewar K."/>
            <person name="Juretic N."/>
            <person name="Blackburn G."/>
            <person name="Nisole A."/>
            <person name="Brunet B."/>
            <person name="Brandao M."/>
            <person name="Lumley L."/>
            <person name="Duan J."/>
            <person name="Quan G."/>
            <person name="Lucarotti C.J."/>
            <person name="Roe A.D."/>
            <person name="Sperling F.A.H."/>
            <person name="Levesque R.C."/>
            <person name="Cusson M."/>
        </authorList>
    </citation>
    <scope>NUCLEOTIDE SEQUENCE [LARGE SCALE GENOMIC DNA]</scope>
    <source>
        <strain evidence="1">Glfc:IPQL:Cfum</strain>
    </source>
</reference>
<comment type="caution">
    <text evidence="1">The sequence shown here is derived from an EMBL/GenBank/DDBJ whole genome shotgun (WGS) entry which is preliminary data.</text>
</comment>
<evidence type="ECO:0000313" key="2">
    <source>
        <dbReference type="Proteomes" id="UP001064048"/>
    </source>
</evidence>
<protein>
    <submittedName>
        <fullName evidence="1">Uncharacterized protein</fullName>
    </submittedName>
</protein>
<dbReference type="EMBL" id="CM046112">
    <property type="protein sequence ID" value="KAI8429048.1"/>
    <property type="molecule type" value="Genomic_DNA"/>
</dbReference>
<dbReference type="Proteomes" id="UP001064048">
    <property type="component" value="Chromosome 12"/>
</dbReference>
<name>A0ACC0JY37_CHOFU</name>
<sequence length="208" mass="24494">MTVYIKKDEYDRYYGKEHGYLLMNHSCEIDWLLGWHFCDVIKVLGNTKAYAKKSIQYMPPIGWMWKFSEFVFLERSFEKDKETIKTQIKEICDYPDPVWNPPTITSLLFGKQIHAHMHIERIPVESVPEDEAAASKWVHDLFVVKDKMVDSFYNTGDFFLESGVERVEPFDYPIRIYSLINTLGWAIITLTPMLYYLMGLLLSGKLLK</sequence>
<evidence type="ECO:0000313" key="1">
    <source>
        <dbReference type="EMBL" id="KAI8429048.1"/>
    </source>
</evidence>
<gene>
    <name evidence="1" type="ORF">MSG28_007618</name>
</gene>
<proteinExistence type="predicted"/>